<dbReference type="PANTHER" id="PTHR42678">
    <property type="entry name" value="AMIDASE"/>
    <property type="match status" value="1"/>
</dbReference>
<dbReference type="SUPFAM" id="SSF75304">
    <property type="entry name" value="Amidase signature (AS) enzymes"/>
    <property type="match status" value="1"/>
</dbReference>
<dbReference type="InterPro" id="IPR023631">
    <property type="entry name" value="Amidase_dom"/>
</dbReference>
<feature type="domain" description="Amidase" evidence="1">
    <location>
        <begin position="30"/>
        <end position="308"/>
    </location>
</feature>
<keyword evidence="3" id="KW-1185">Reference proteome</keyword>
<gene>
    <name evidence="2" type="ORF">NKR19_g209</name>
</gene>
<dbReference type="InterPro" id="IPR036928">
    <property type="entry name" value="AS_sf"/>
</dbReference>
<dbReference type="Pfam" id="PF01425">
    <property type="entry name" value="Amidase"/>
    <property type="match status" value="1"/>
</dbReference>
<evidence type="ECO:0000259" key="1">
    <source>
        <dbReference type="Pfam" id="PF01425"/>
    </source>
</evidence>
<evidence type="ECO:0000313" key="3">
    <source>
        <dbReference type="Proteomes" id="UP001174691"/>
    </source>
</evidence>
<proteinExistence type="predicted"/>
<comment type="caution">
    <text evidence="2">The sequence shown here is derived from an EMBL/GenBank/DDBJ whole genome shotgun (WGS) entry which is preliminary data.</text>
</comment>
<dbReference type="AlphaFoldDB" id="A0AA38S245"/>
<organism evidence="2 3">
    <name type="scientific">Coniochaeta hoffmannii</name>
    <dbReference type="NCBI Taxonomy" id="91930"/>
    <lineage>
        <taxon>Eukaryota</taxon>
        <taxon>Fungi</taxon>
        <taxon>Dikarya</taxon>
        <taxon>Ascomycota</taxon>
        <taxon>Pezizomycotina</taxon>
        <taxon>Sordariomycetes</taxon>
        <taxon>Sordariomycetidae</taxon>
        <taxon>Coniochaetales</taxon>
        <taxon>Coniochaetaceae</taxon>
        <taxon>Coniochaeta</taxon>
    </lineage>
</organism>
<sequence length="487" mass="51681">MPFDALTLQTATAVQLQSDLSSGRITSVQLVSACLSNIEKYDGYLHAVICSAPHERVIRAAALLDDERAAGKVRGPLHGIPVLVKDNIATQPDLGMETTAGSVALVGSRPRRNADVVQRLIDAGAIVIAKANLSELSYFKRTAKARAGWSPVGGQTQSAYVRGGIQEEDTVAGHSNPGGSSSGSAVGVSAGYAPLALGTETHGSLILPANRAALYALKPTVGLISATGIVPISRVCDSAGPMAKSAADLAILLDVLVDAAKPTVPKGGYTAAVTTSWKGLRIGTLDPDAWMFSEELRKPVEEADAEMIRDIRDARFTIGEKGVLSQIFQATFQAELEGYLADLEASKVRTLAELIQFNKDHSDVELPEEYPDQEFLTSSLDKALPGSTLEDLIAQLRRLGRDEGIDQVFRDYDINILVGPVESQISLFAAAAGYPIASLPLGYLHYNGRPHGLAAIASANHEADLIQLMSAWEATRPARQPPSLSLK</sequence>
<accession>A0AA38S245</accession>
<dbReference type="Gene3D" id="3.90.1300.10">
    <property type="entry name" value="Amidase signature (AS) domain"/>
    <property type="match status" value="1"/>
</dbReference>
<name>A0AA38S245_9PEZI</name>
<protein>
    <submittedName>
        <fullName evidence="2">Amidase family protein</fullName>
    </submittedName>
</protein>
<dbReference type="EMBL" id="JANBVN010000002">
    <property type="protein sequence ID" value="KAJ9165614.1"/>
    <property type="molecule type" value="Genomic_DNA"/>
</dbReference>
<evidence type="ECO:0000313" key="2">
    <source>
        <dbReference type="EMBL" id="KAJ9165614.1"/>
    </source>
</evidence>
<dbReference type="PANTHER" id="PTHR42678:SF34">
    <property type="entry name" value="OS04G0183300 PROTEIN"/>
    <property type="match status" value="1"/>
</dbReference>
<reference evidence="2" key="1">
    <citation type="submission" date="2022-07" db="EMBL/GenBank/DDBJ databases">
        <title>Fungi with potential for degradation of polypropylene.</title>
        <authorList>
            <person name="Gostincar C."/>
        </authorList>
    </citation>
    <scope>NUCLEOTIDE SEQUENCE</scope>
    <source>
        <strain evidence="2">EXF-13287</strain>
    </source>
</reference>
<dbReference type="Proteomes" id="UP001174691">
    <property type="component" value="Unassembled WGS sequence"/>
</dbReference>